<reference evidence="1 2" key="1">
    <citation type="submission" date="2020-08" db="EMBL/GenBank/DDBJ databases">
        <title>Genomic Encyclopedia of Type Strains, Phase III (KMG-III): the genomes of soil and plant-associated and newly described type strains.</title>
        <authorList>
            <person name="Whitman W."/>
        </authorList>
    </citation>
    <scope>NUCLEOTIDE SEQUENCE [LARGE SCALE GENOMIC DNA]</scope>
    <source>
        <strain evidence="1 2">CECT 7744</strain>
    </source>
</reference>
<comment type="caution">
    <text evidence="1">The sequence shown here is derived from an EMBL/GenBank/DDBJ whole genome shotgun (WGS) entry which is preliminary data.</text>
</comment>
<dbReference type="EMBL" id="JACHXR010000004">
    <property type="protein sequence ID" value="MBB3231153.1"/>
    <property type="molecule type" value="Genomic_DNA"/>
</dbReference>
<protein>
    <submittedName>
        <fullName evidence="1">Uncharacterized protein</fullName>
    </submittedName>
</protein>
<sequence>MNTNTHDFHYDSDLIGGSLMVRESRIVASCC</sequence>
<organism evidence="1 2">
    <name type="scientific">Halomonas stenophila</name>
    <dbReference type="NCBI Taxonomy" id="795312"/>
    <lineage>
        <taxon>Bacteria</taxon>
        <taxon>Pseudomonadati</taxon>
        <taxon>Pseudomonadota</taxon>
        <taxon>Gammaproteobacteria</taxon>
        <taxon>Oceanospirillales</taxon>
        <taxon>Halomonadaceae</taxon>
        <taxon>Halomonas</taxon>
    </lineage>
</organism>
<evidence type="ECO:0000313" key="2">
    <source>
        <dbReference type="Proteomes" id="UP000518892"/>
    </source>
</evidence>
<gene>
    <name evidence="1" type="ORF">FHR97_002005</name>
</gene>
<dbReference type="Proteomes" id="UP000518892">
    <property type="component" value="Unassembled WGS sequence"/>
</dbReference>
<accession>A0A7W5ETG1</accession>
<name>A0A7W5ETG1_9GAMM</name>
<proteinExistence type="predicted"/>
<evidence type="ECO:0000313" key="1">
    <source>
        <dbReference type="EMBL" id="MBB3231153.1"/>
    </source>
</evidence>
<dbReference type="AlphaFoldDB" id="A0A7W5ETG1"/>
<keyword evidence="2" id="KW-1185">Reference proteome</keyword>